<organism evidence="2 3">
    <name type="scientific">Tenacibaculum tangerinum</name>
    <dbReference type="NCBI Taxonomy" id="3038772"/>
    <lineage>
        <taxon>Bacteria</taxon>
        <taxon>Pseudomonadati</taxon>
        <taxon>Bacteroidota</taxon>
        <taxon>Flavobacteriia</taxon>
        <taxon>Flavobacteriales</taxon>
        <taxon>Flavobacteriaceae</taxon>
        <taxon>Tenacibaculum</taxon>
    </lineage>
</organism>
<evidence type="ECO:0000313" key="2">
    <source>
        <dbReference type="EMBL" id="WGH75939.1"/>
    </source>
</evidence>
<dbReference type="SUPFAM" id="SSF54593">
    <property type="entry name" value="Glyoxalase/Bleomycin resistance protein/Dihydroxybiphenyl dioxygenase"/>
    <property type="match status" value="1"/>
</dbReference>
<dbReference type="Gene3D" id="3.10.180.10">
    <property type="entry name" value="2,3-Dihydroxybiphenyl 1,2-Dioxygenase, domain 1"/>
    <property type="match status" value="1"/>
</dbReference>
<dbReference type="PROSITE" id="PS51819">
    <property type="entry name" value="VOC"/>
    <property type="match status" value="1"/>
</dbReference>
<feature type="domain" description="VOC" evidence="1">
    <location>
        <begin position="4"/>
        <end position="128"/>
    </location>
</feature>
<accession>A0ABY8L3C6</accession>
<dbReference type="EMBL" id="CP122539">
    <property type="protein sequence ID" value="WGH75939.1"/>
    <property type="molecule type" value="Genomic_DNA"/>
</dbReference>
<reference evidence="2 3" key="1">
    <citation type="submission" date="2023-04" db="EMBL/GenBank/DDBJ databases">
        <title>Tenacibaculum tangerinum sp. nov., isolated from sea tidal flat of South Korea.</title>
        <authorList>
            <person name="Lee S.H."/>
            <person name="Kim J.-J."/>
        </authorList>
    </citation>
    <scope>NUCLEOTIDE SEQUENCE [LARGE SCALE GENOMIC DNA]</scope>
    <source>
        <strain evidence="2 3">GRR-S3-23</strain>
    </source>
</reference>
<name>A0ABY8L3C6_9FLAO</name>
<dbReference type="InterPro" id="IPR037523">
    <property type="entry name" value="VOC_core"/>
</dbReference>
<dbReference type="InterPro" id="IPR004360">
    <property type="entry name" value="Glyas_Fos-R_dOase_dom"/>
</dbReference>
<gene>
    <name evidence="2" type="ORF">P8625_01875</name>
</gene>
<protein>
    <submittedName>
        <fullName evidence="2">VOC family protein</fullName>
    </submittedName>
</protein>
<evidence type="ECO:0000259" key="1">
    <source>
        <dbReference type="PROSITE" id="PS51819"/>
    </source>
</evidence>
<dbReference type="InterPro" id="IPR029068">
    <property type="entry name" value="Glyas_Bleomycin-R_OHBP_Dase"/>
</dbReference>
<sequence length="153" mass="18371">MIKGLYETHLDVENLENSIEFYTEILGLKQCRYDEERRIAFFWIGKDKQAMLGLWEKPKDEISLRHFAFQCDPEWIINKSIDFLKSHNLNYWNFLQNDNEQPMVFCWVPAVSIYFTDPDGNYLEFIGVLSGKTMPNEEKRVVTYKEWLQIKDE</sequence>
<keyword evidence="3" id="KW-1185">Reference proteome</keyword>
<evidence type="ECO:0000313" key="3">
    <source>
        <dbReference type="Proteomes" id="UP001232001"/>
    </source>
</evidence>
<dbReference type="CDD" id="cd06587">
    <property type="entry name" value="VOC"/>
    <property type="match status" value="1"/>
</dbReference>
<dbReference type="Proteomes" id="UP001232001">
    <property type="component" value="Chromosome"/>
</dbReference>
<proteinExistence type="predicted"/>
<dbReference type="Pfam" id="PF00903">
    <property type="entry name" value="Glyoxalase"/>
    <property type="match status" value="1"/>
</dbReference>
<dbReference type="RefSeq" id="WP_279651810.1">
    <property type="nucleotide sequence ID" value="NZ_CP122539.1"/>
</dbReference>